<keyword evidence="3 8" id="KW-0436">Ligase</keyword>
<dbReference type="InterPro" id="IPR014729">
    <property type="entry name" value="Rossmann-like_a/b/a_fold"/>
</dbReference>
<dbReference type="Gene3D" id="3.30.1300.10">
    <property type="entry name" value="Pantoate-beta-alanine ligase, C-terminal domain"/>
    <property type="match status" value="1"/>
</dbReference>
<evidence type="ECO:0000313" key="10">
    <source>
        <dbReference type="Proteomes" id="UP000187485"/>
    </source>
</evidence>
<dbReference type="EC" id="6.3.2.1" evidence="8"/>
<dbReference type="GO" id="GO:0005524">
    <property type="term" value="F:ATP binding"/>
    <property type="evidence" value="ECO:0007669"/>
    <property type="project" value="UniProtKB-KW"/>
</dbReference>
<evidence type="ECO:0000256" key="2">
    <source>
        <dbReference type="ARBA" id="ARBA00009256"/>
    </source>
</evidence>
<evidence type="ECO:0000256" key="3">
    <source>
        <dbReference type="ARBA" id="ARBA00022598"/>
    </source>
</evidence>
<feature type="binding site" evidence="8">
    <location>
        <begin position="148"/>
        <end position="151"/>
    </location>
    <ligand>
        <name>ATP</name>
        <dbReference type="ChEBI" id="CHEBI:30616"/>
    </ligand>
</feature>
<evidence type="ECO:0000256" key="6">
    <source>
        <dbReference type="ARBA" id="ARBA00022840"/>
    </source>
</evidence>
<dbReference type="FunFam" id="3.30.1300.10:FF:000001">
    <property type="entry name" value="Pantothenate synthetase"/>
    <property type="match status" value="1"/>
</dbReference>
<dbReference type="GO" id="GO:0005829">
    <property type="term" value="C:cytosol"/>
    <property type="evidence" value="ECO:0007669"/>
    <property type="project" value="TreeGrafter"/>
</dbReference>
<reference evidence="10" key="1">
    <citation type="submission" date="2016-12" db="EMBL/GenBank/DDBJ databases">
        <title>Draft Genome Sequences od Carboxydothermus pertinax and islandicus, Hydrogenogenic Carboxydotrophic Bacteria.</title>
        <authorList>
            <person name="Fukuyama Y."/>
            <person name="Ohmae K."/>
            <person name="Yoneda Y."/>
            <person name="Yoshida T."/>
            <person name="Sako Y."/>
        </authorList>
    </citation>
    <scope>NUCLEOTIDE SEQUENCE [LARGE SCALE GENOMIC DNA]</scope>
    <source>
        <strain evidence="10">Ug1</strain>
    </source>
</reference>
<comment type="function">
    <text evidence="8">Catalyzes the condensation of pantoate with beta-alanine in an ATP-dependent reaction via a pantoyl-adenylate intermediate.</text>
</comment>
<feature type="binding site" evidence="8">
    <location>
        <position position="61"/>
    </location>
    <ligand>
        <name>(R)-pantoate</name>
        <dbReference type="ChEBI" id="CHEBI:15980"/>
    </ligand>
</feature>
<evidence type="ECO:0000256" key="1">
    <source>
        <dbReference type="ARBA" id="ARBA00004990"/>
    </source>
</evidence>
<feature type="active site" description="Proton donor" evidence="8">
    <location>
        <position position="37"/>
    </location>
</feature>
<evidence type="ECO:0000256" key="7">
    <source>
        <dbReference type="ARBA" id="ARBA00048258"/>
    </source>
</evidence>
<dbReference type="STRING" id="870242.cpu_17110"/>
<evidence type="ECO:0000256" key="5">
    <source>
        <dbReference type="ARBA" id="ARBA00022741"/>
    </source>
</evidence>
<dbReference type="CDD" id="cd00560">
    <property type="entry name" value="PanC"/>
    <property type="match status" value="1"/>
</dbReference>
<dbReference type="AlphaFoldDB" id="A0A1L8CWD6"/>
<comment type="catalytic activity">
    <reaction evidence="7 8">
        <text>(R)-pantoate + beta-alanine + ATP = (R)-pantothenate + AMP + diphosphate + H(+)</text>
        <dbReference type="Rhea" id="RHEA:10912"/>
        <dbReference type="ChEBI" id="CHEBI:15378"/>
        <dbReference type="ChEBI" id="CHEBI:15980"/>
        <dbReference type="ChEBI" id="CHEBI:29032"/>
        <dbReference type="ChEBI" id="CHEBI:30616"/>
        <dbReference type="ChEBI" id="CHEBI:33019"/>
        <dbReference type="ChEBI" id="CHEBI:57966"/>
        <dbReference type="ChEBI" id="CHEBI:456215"/>
        <dbReference type="EC" id="6.3.2.1"/>
    </reaction>
</comment>
<dbReference type="Pfam" id="PF02569">
    <property type="entry name" value="Pantoate_ligase"/>
    <property type="match status" value="1"/>
</dbReference>
<feature type="binding site" evidence="8">
    <location>
        <begin position="185"/>
        <end position="188"/>
    </location>
    <ligand>
        <name>ATP</name>
        <dbReference type="ChEBI" id="CHEBI:30616"/>
    </ligand>
</feature>
<accession>A0A1L8CWD6</accession>
<dbReference type="SUPFAM" id="SSF52374">
    <property type="entry name" value="Nucleotidylyl transferase"/>
    <property type="match status" value="1"/>
</dbReference>
<dbReference type="HAMAP" id="MF_00158">
    <property type="entry name" value="PanC"/>
    <property type="match status" value="1"/>
</dbReference>
<dbReference type="EMBL" id="BDJK01000036">
    <property type="protein sequence ID" value="GAV23201.1"/>
    <property type="molecule type" value="Genomic_DNA"/>
</dbReference>
<organism evidence="9 10">
    <name type="scientific">Carboxydothermus pertinax</name>
    <dbReference type="NCBI Taxonomy" id="870242"/>
    <lineage>
        <taxon>Bacteria</taxon>
        <taxon>Bacillati</taxon>
        <taxon>Bacillota</taxon>
        <taxon>Clostridia</taxon>
        <taxon>Thermoanaerobacterales</taxon>
        <taxon>Thermoanaerobacteraceae</taxon>
        <taxon>Carboxydothermus</taxon>
    </lineage>
</organism>
<comment type="subcellular location">
    <subcellularLocation>
        <location evidence="8">Cytoplasm</location>
    </subcellularLocation>
</comment>
<evidence type="ECO:0000256" key="4">
    <source>
        <dbReference type="ARBA" id="ARBA00022655"/>
    </source>
</evidence>
<feature type="binding site" evidence="8">
    <location>
        <position position="154"/>
    </location>
    <ligand>
        <name>(R)-pantoate</name>
        <dbReference type="ChEBI" id="CHEBI:15980"/>
    </ligand>
</feature>
<comment type="miscellaneous">
    <text evidence="8">The reaction proceeds by a bi uni uni bi ping pong mechanism.</text>
</comment>
<comment type="subunit">
    <text evidence="8">Homodimer.</text>
</comment>
<keyword evidence="5 8" id="KW-0547">Nucleotide-binding</keyword>
<comment type="caution">
    <text evidence="8">Lacks conserved residue(s) required for the propagation of feature annotation.</text>
</comment>
<keyword evidence="10" id="KW-1185">Reference proteome</keyword>
<feature type="binding site" evidence="8">
    <location>
        <position position="61"/>
    </location>
    <ligand>
        <name>beta-alanine</name>
        <dbReference type="ChEBI" id="CHEBI:57966"/>
    </ligand>
</feature>
<dbReference type="Proteomes" id="UP000187485">
    <property type="component" value="Unassembled WGS sequence"/>
</dbReference>
<feature type="binding site" evidence="8">
    <location>
        <begin position="30"/>
        <end position="37"/>
    </location>
    <ligand>
        <name>ATP</name>
        <dbReference type="ChEBI" id="CHEBI:30616"/>
    </ligand>
</feature>
<dbReference type="RefSeq" id="WP_075859643.1">
    <property type="nucleotide sequence ID" value="NZ_BDJK01000036.1"/>
</dbReference>
<gene>
    <name evidence="8" type="primary">panC</name>
    <name evidence="9" type="ORF">cpu_17110</name>
</gene>
<protein>
    <recommendedName>
        <fullName evidence="8">Pantothenate synthetase</fullName>
        <shortName evidence="8">PS</shortName>
        <ecNumber evidence="8">6.3.2.1</ecNumber>
    </recommendedName>
    <alternativeName>
        <fullName evidence="8">Pantoate--beta-alanine ligase</fullName>
    </alternativeName>
    <alternativeName>
        <fullName evidence="8">Pantoate-activating enzyme</fullName>
    </alternativeName>
</protein>
<dbReference type="InterPro" id="IPR042176">
    <property type="entry name" value="Pantoate_ligase_C"/>
</dbReference>
<dbReference type="FunFam" id="3.40.50.620:FF:000013">
    <property type="entry name" value="Pantothenate synthetase"/>
    <property type="match status" value="1"/>
</dbReference>
<keyword evidence="8" id="KW-0963">Cytoplasm</keyword>
<dbReference type="NCBIfam" id="TIGR00125">
    <property type="entry name" value="cyt_tran_rel"/>
    <property type="match status" value="1"/>
</dbReference>
<keyword evidence="4 8" id="KW-0566">Pantothenate biosynthesis</keyword>
<comment type="caution">
    <text evidence="9">The sequence shown here is derived from an EMBL/GenBank/DDBJ whole genome shotgun (WGS) entry which is preliminary data.</text>
</comment>
<dbReference type="OrthoDB" id="9773087at2"/>
<proteinExistence type="inferred from homology"/>
<dbReference type="UniPathway" id="UPA00028">
    <property type="reaction ID" value="UER00005"/>
</dbReference>
<comment type="pathway">
    <text evidence="1 8">Cofactor biosynthesis; (R)-pantothenate biosynthesis; (R)-pantothenate from (R)-pantoate and beta-alanine: step 1/1.</text>
</comment>
<name>A0A1L8CWD6_9THEO</name>
<dbReference type="NCBIfam" id="TIGR00018">
    <property type="entry name" value="panC"/>
    <property type="match status" value="1"/>
</dbReference>
<keyword evidence="6 8" id="KW-0067">ATP-binding</keyword>
<dbReference type="InterPro" id="IPR004821">
    <property type="entry name" value="Cyt_trans-like"/>
</dbReference>
<sequence>MRFFTEVKTLKAYIAEQKREGKTIGFVPTMGYLHDGHLSLVRTAKQQADVVIVSIFVNPLQFGPSEDFAKYPRDLERDLALLQEEGVDCVFAPPAEEMYREGFSTYVEVSGEITEVMCGKSRPGHFKGVTTVVTKLFNIVTPDLAFFGQKDAQQLFIIEKLVRDLNFNVEIVRVPTRREEDGLAMSSRNTYLNPEERRAATILYRALKRGEELVKNGERNPEKLKQLIEEYIKTEPLARIDYVEVRSVPDLKVMEKIQGKFIIALAVYIGSTRLIDNFILEVD</sequence>
<dbReference type="PANTHER" id="PTHR21299:SF1">
    <property type="entry name" value="PANTOATE--BETA-ALANINE LIGASE"/>
    <property type="match status" value="1"/>
</dbReference>
<evidence type="ECO:0000256" key="8">
    <source>
        <dbReference type="HAMAP-Rule" id="MF_00158"/>
    </source>
</evidence>
<dbReference type="PANTHER" id="PTHR21299">
    <property type="entry name" value="CYTIDYLATE KINASE/PANTOATE-BETA-ALANINE LIGASE"/>
    <property type="match status" value="1"/>
</dbReference>
<dbReference type="Gene3D" id="3.40.50.620">
    <property type="entry name" value="HUPs"/>
    <property type="match status" value="1"/>
</dbReference>
<dbReference type="GO" id="GO:0004592">
    <property type="term" value="F:pantoate-beta-alanine ligase activity"/>
    <property type="evidence" value="ECO:0007669"/>
    <property type="project" value="UniProtKB-UniRule"/>
</dbReference>
<dbReference type="InterPro" id="IPR003721">
    <property type="entry name" value="Pantoate_ligase"/>
</dbReference>
<comment type="similarity">
    <text evidence="2 8">Belongs to the pantothenate synthetase family.</text>
</comment>
<evidence type="ECO:0000313" key="9">
    <source>
        <dbReference type="EMBL" id="GAV23201.1"/>
    </source>
</evidence>
<dbReference type="GO" id="GO:0015940">
    <property type="term" value="P:pantothenate biosynthetic process"/>
    <property type="evidence" value="ECO:0007669"/>
    <property type="project" value="UniProtKB-UniRule"/>
</dbReference>